<dbReference type="PANTHER" id="PTHR12812:SF0">
    <property type="entry name" value="HEPARAN-SULFATE 6-O-SULFOTRANSFERASE"/>
    <property type="match status" value="1"/>
</dbReference>
<feature type="chain" id="PRO_5031040890" description="Sulfotransferase domain-containing protein" evidence="8">
    <location>
        <begin position="25"/>
        <end position="382"/>
    </location>
</feature>
<evidence type="ECO:0000256" key="3">
    <source>
        <dbReference type="ARBA" id="ARBA00022692"/>
    </source>
</evidence>
<evidence type="ECO:0000256" key="5">
    <source>
        <dbReference type="ARBA" id="ARBA00023136"/>
    </source>
</evidence>
<evidence type="ECO:0000313" key="9">
    <source>
        <dbReference type="EMBL" id="CAD8381972.1"/>
    </source>
</evidence>
<keyword evidence="3" id="KW-0812">Transmembrane</keyword>
<gene>
    <name evidence="9" type="ORF">PBAH0796_LOCUS25660</name>
</gene>
<dbReference type="InterPro" id="IPR010635">
    <property type="entry name" value="Heparan_SO4-6-sulfoTrfase"/>
</dbReference>
<evidence type="ECO:0008006" key="10">
    <source>
        <dbReference type="Google" id="ProtNLM"/>
    </source>
</evidence>
<accession>A0A7S0B334</accession>
<dbReference type="EMBL" id="HBEG01042061">
    <property type="protein sequence ID" value="CAD8381972.1"/>
    <property type="molecule type" value="Transcribed_RNA"/>
</dbReference>
<name>A0A7S0B334_9DINO</name>
<evidence type="ECO:0000256" key="2">
    <source>
        <dbReference type="ARBA" id="ARBA00022679"/>
    </source>
</evidence>
<dbReference type="GO" id="GO:0016020">
    <property type="term" value="C:membrane"/>
    <property type="evidence" value="ECO:0007669"/>
    <property type="project" value="UniProtKB-SubCell"/>
</dbReference>
<keyword evidence="6" id="KW-0325">Glycoprotein</keyword>
<keyword evidence="4" id="KW-1133">Transmembrane helix</keyword>
<feature type="region of interest" description="Disordered" evidence="7">
    <location>
        <begin position="50"/>
        <end position="81"/>
    </location>
</feature>
<sequence length="382" mass="42311">MARGALRLASRCCILTLCLSSAAGIYISRVFNSKDDYNMSALSGAAIPEEDAAPSQHAPWPALGQREAAPPAGGDAGAVVRGDAAGAPTQKQGLRFLRIQKTGGSIFGDVIVKKFCGSPVEGCQGVAHDDWSQVTQNGTYHGAVVTLLRDPVERTLSEFFWLRTPEGLASASHPDWDFRNDTWLQIVQKHPDVDHALDVYLHGYDKSPSRNRQTLYLLGFRDGIEGDKGYEAANPGASYEWDVTWGKHVRRAMENLDRMTAYGIADCWMPSMRAIARKLGWDVKEVEEFAAASTPEYGKHEINLNALLLDRSPIATSTSFRRTVSKDKIKDIEAVNKVDLLLFRRALKRFVERFGEACTLPYEPFGPALHEFKKSKHSEDPE</sequence>
<keyword evidence="5" id="KW-0472">Membrane</keyword>
<protein>
    <recommendedName>
        <fullName evidence="10">Sulfotransferase domain-containing protein</fullName>
    </recommendedName>
</protein>
<reference evidence="9" key="1">
    <citation type="submission" date="2021-01" db="EMBL/GenBank/DDBJ databases">
        <authorList>
            <person name="Corre E."/>
            <person name="Pelletier E."/>
            <person name="Niang G."/>
            <person name="Scheremetjew M."/>
            <person name="Finn R."/>
            <person name="Kale V."/>
            <person name="Holt S."/>
            <person name="Cochrane G."/>
            <person name="Meng A."/>
            <person name="Brown T."/>
            <person name="Cohen L."/>
        </authorList>
    </citation>
    <scope>NUCLEOTIDE SEQUENCE</scope>
    <source>
        <strain evidence="9">Pbaha01</strain>
    </source>
</reference>
<dbReference type="InterPro" id="IPR027417">
    <property type="entry name" value="P-loop_NTPase"/>
</dbReference>
<keyword evidence="8" id="KW-0732">Signal</keyword>
<proteinExistence type="predicted"/>
<dbReference type="GO" id="GO:0017095">
    <property type="term" value="F:heparan sulfate 6-sulfotransferase activity"/>
    <property type="evidence" value="ECO:0007669"/>
    <property type="project" value="TreeGrafter"/>
</dbReference>
<feature type="signal peptide" evidence="8">
    <location>
        <begin position="1"/>
        <end position="24"/>
    </location>
</feature>
<dbReference type="Gene3D" id="3.40.50.300">
    <property type="entry name" value="P-loop containing nucleotide triphosphate hydrolases"/>
    <property type="match status" value="1"/>
</dbReference>
<evidence type="ECO:0000256" key="8">
    <source>
        <dbReference type="SAM" id="SignalP"/>
    </source>
</evidence>
<evidence type="ECO:0000256" key="4">
    <source>
        <dbReference type="ARBA" id="ARBA00022989"/>
    </source>
</evidence>
<dbReference type="AlphaFoldDB" id="A0A7S0B334"/>
<feature type="compositionally biased region" description="Low complexity" evidence="7">
    <location>
        <begin position="68"/>
        <end position="81"/>
    </location>
</feature>
<keyword evidence="2" id="KW-0808">Transferase</keyword>
<evidence type="ECO:0000256" key="1">
    <source>
        <dbReference type="ARBA" id="ARBA00004167"/>
    </source>
</evidence>
<evidence type="ECO:0000256" key="7">
    <source>
        <dbReference type="SAM" id="MobiDB-lite"/>
    </source>
</evidence>
<dbReference type="PANTHER" id="PTHR12812">
    <property type="entry name" value="HEPARAN SULFATE 6-O-SULFOTRANSFERASE 3"/>
    <property type="match status" value="1"/>
</dbReference>
<evidence type="ECO:0000256" key="6">
    <source>
        <dbReference type="ARBA" id="ARBA00023180"/>
    </source>
</evidence>
<organism evidence="9">
    <name type="scientific">Pyrodinium bahamense</name>
    <dbReference type="NCBI Taxonomy" id="73915"/>
    <lineage>
        <taxon>Eukaryota</taxon>
        <taxon>Sar</taxon>
        <taxon>Alveolata</taxon>
        <taxon>Dinophyceae</taxon>
        <taxon>Gonyaulacales</taxon>
        <taxon>Pyrocystaceae</taxon>
        <taxon>Pyrodinium</taxon>
    </lineage>
</organism>
<comment type="subcellular location">
    <subcellularLocation>
        <location evidence="1">Membrane</location>
        <topology evidence="1">Single-pass membrane protein</topology>
    </subcellularLocation>
</comment>